<evidence type="ECO:0000313" key="4">
    <source>
        <dbReference type="Proteomes" id="UP000245081"/>
    </source>
</evidence>
<reference evidence="3 4" key="1">
    <citation type="journal article" date="2018" name="Environ. Microbiol.">
        <title>Isolation and genomic characterization of Novimethylophilus kurashikiensis gen. nov. sp. nov., a new lanthanide-dependent methylotrophic species of Methylophilaceae.</title>
        <authorList>
            <person name="Lv H."/>
            <person name="Sahin N."/>
            <person name="Tani A."/>
        </authorList>
    </citation>
    <scope>NUCLEOTIDE SEQUENCE [LARGE SCALE GENOMIC DNA]</scope>
    <source>
        <strain evidence="3 4">La2-4</strain>
    </source>
</reference>
<keyword evidence="2" id="KW-0812">Transmembrane</keyword>
<feature type="region of interest" description="Disordered" evidence="1">
    <location>
        <begin position="754"/>
        <end position="788"/>
    </location>
</feature>
<comment type="caution">
    <text evidence="3">The sequence shown here is derived from an EMBL/GenBank/DDBJ whole genome shotgun (WGS) entry which is preliminary data.</text>
</comment>
<dbReference type="RefSeq" id="WP_146187168.1">
    <property type="nucleotide sequence ID" value="NZ_BDOQ01000007.1"/>
</dbReference>
<organism evidence="3 4">
    <name type="scientific">Novimethylophilus kurashikiensis</name>
    <dbReference type="NCBI Taxonomy" id="1825523"/>
    <lineage>
        <taxon>Bacteria</taxon>
        <taxon>Pseudomonadati</taxon>
        <taxon>Pseudomonadota</taxon>
        <taxon>Betaproteobacteria</taxon>
        <taxon>Nitrosomonadales</taxon>
        <taxon>Methylophilaceae</taxon>
        <taxon>Novimethylophilus</taxon>
    </lineage>
</organism>
<keyword evidence="2" id="KW-1133">Transmembrane helix</keyword>
<dbReference type="InterPro" id="IPR003607">
    <property type="entry name" value="HD/PDEase_dom"/>
</dbReference>
<dbReference type="EMBL" id="BDOQ01000007">
    <property type="protein sequence ID" value="GBG14422.1"/>
    <property type="molecule type" value="Genomic_DNA"/>
</dbReference>
<evidence type="ECO:0000256" key="2">
    <source>
        <dbReference type="SAM" id="Phobius"/>
    </source>
</evidence>
<keyword evidence="2" id="KW-0472">Membrane</keyword>
<evidence type="ECO:0008006" key="5">
    <source>
        <dbReference type="Google" id="ProtNLM"/>
    </source>
</evidence>
<feature type="compositionally biased region" description="Basic and acidic residues" evidence="1">
    <location>
        <begin position="576"/>
        <end position="586"/>
    </location>
</feature>
<feature type="transmembrane region" description="Helical" evidence="2">
    <location>
        <begin position="12"/>
        <end position="32"/>
    </location>
</feature>
<dbReference type="SUPFAM" id="SSF109604">
    <property type="entry name" value="HD-domain/PDEase-like"/>
    <property type="match status" value="1"/>
</dbReference>
<dbReference type="AlphaFoldDB" id="A0A2R5F851"/>
<protein>
    <recommendedName>
        <fullName evidence="5">HD domain-containing protein</fullName>
    </recommendedName>
</protein>
<dbReference type="CDD" id="cd00077">
    <property type="entry name" value="HDc"/>
    <property type="match status" value="1"/>
</dbReference>
<sequence>MITSLTTSLIRITLFWYILGVLVLFIGDPAWAEQAYTRLALYPWVPTVKFHGLGTAASVQWHLLAYWTMPILVMWAISISVSYGVTWLYQSSHLSARKDRLAPRGKFWGVTVPGYSIGALPEATTPALTGAPVTLPGGTYKKGAATVTLGNVLNEAVNLLTPAERLLCEELLQLLYAAPGHFAGHGHGVGLLEHTLNVVTEAAVKCNPEFRLPLIAALAHDIGKLVTFQPDGKGGWVRRGLHSRESVRILATLSGFEALPELHRDALLLAVKYDHAPNKMPQLRGSREASMLAMRIITALSHADKAATAGEKDRNLVKLKPEDLLWQDFIDFLREAPVVQRGKKGAANQVNNPPDSPYVYIYEAPWRDAAIPRMPAEVAAALDLTRRDPGKLAKYTRILAERLRKEGLLVDEHEGKSVSEANPLWDIQSGTGEKAVVLRGILVLRADALWKAVNYRISTKSPFPVQILAPNGDADGAVNEAPKANREVPKTPDVTDVVKVDDVNSSDTMAALGLTAQADVTPAASEASAEASAEDASHPTHSAPAAPKPKTRGRFKGAAPSQAQDDVLGLGLGPAKKPEKPKREQDAAPTAPSIENAPPVPEAAIAAETVPDAEPLATEEPAAFDMSSMLESALGALKTETPTLEATEDFPEMMWEEPVDAPMEPAPQPVVEVAPAPAETAAAPAPKPAPAKEPNPQPAAVKEPAPASNEVTSPELSRAEKREGLAIADEAACAAYPGLDLGDKYYTEHSRAVQAGLKKPGSRYKGDDKSKQIELTASGPRRGRRKPS</sequence>
<gene>
    <name evidence="3" type="ORF">NMK_2021</name>
</gene>
<feature type="compositionally biased region" description="Low complexity" evidence="1">
    <location>
        <begin position="669"/>
        <end position="684"/>
    </location>
</feature>
<evidence type="ECO:0000256" key="1">
    <source>
        <dbReference type="SAM" id="MobiDB-lite"/>
    </source>
</evidence>
<feature type="compositionally biased region" description="Pro residues" evidence="1">
    <location>
        <begin position="685"/>
        <end position="697"/>
    </location>
</feature>
<name>A0A2R5F851_9PROT</name>
<evidence type="ECO:0000313" key="3">
    <source>
        <dbReference type="EMBL" id="GBG14422.1"/>
    </source>
</evidence>
<feature type="region of interest" description="Disordered" evidence="1">
    <location>
        <begin position="660"/>
        <end position="723"/>
    </location>
</feature>
<dbReference type="OrthoDB" id="5298693at2"/>
<dbReference type="Proteomes" id="UP000245081">
    <property type="component" value="Unassembled WGS sequence"/>
</dbReference>
<accession>A0A2R5F851</accession>
<feature type="transmembrane region" description="Helical" evidence="2">
    <location>
        <begin position="64"/>
        <end position="89"/>
    </location>
</feature>
<feature type="region of interest" description="Disordered" evidence="1">
    <location>
        <begin position="521"/>
        <end position="628"/>
    </location>
</feature>
<proteinExistence type="predicted"/>
<keyword evidence="4" id="KW-1185">Reference proteome</keyword>